<keyword evidence="1" id="KW-0472">Membrane</keyword>
<dbReference type="PIRSF" id="PIRSF007580">
    <property type="entry name" value="UCP07580"/>
    <property type="match status" value="1"/>
</dbReference>
<reference evidence="2 3" key="1">
    <citation type="submission" date="2020-05" db="EMBL/GenBank/DDBJ databases">
        <title>Actinomadura verrucosospora NRRL-B18236 (PFL_A860) Genome sequencing and assembly.</title>
        <authorList>
            <person name="Samborskyy M."/>
        </authorList>
    </citation>
    <scope>NUCLEOTIDE SEQUENCE [LARGE SCALE GENOMIC DNA]</scope>
    <source>
        <strain evidence="2 3">NRRL:B18236</strain>
    </source>
</reference>
<evidence type="ECO:0000313" key="3">
    <source>
        <dbReference type="Proteomes" id="UP000501240"/>
    </source>
</evidence>
<dbReference type="PANTHER" id="PTHR39456:SF1">
    <property type="entry name" value="METAL-DEPENDENT HYDROLASE"/>
    <property type="match status" value="1"/>
</dbReference>
<keyword evidence="1" id="KW-0812">Transmembrane</keyword>
<accession>A0A7D3VVZ8</accession>
<feature type="transmembrane region" description="Helical" evidence="1">
    <location>
        <begin position="191"/>
        <end position="210"/>
    </location>
</feature>
<dbReference type="EMBL" id="CP053892">
    <property type="protein sequence ID" value="QKG24159.1"/>
    <property type="molecule type" value="Genomic_DNA"/>
</dbReference>
<organism evidence="2 3">
    <name type="scientific">Actinomadura verrucosospora</name>
    <dbReference type="NCBI Taxonomy" id="46165"/>
    <lineage>
        <taxon>Bacteria</taxon>
        <taxon>Bacillati</taxon>
        <taxon>Actinomycetota</taxon>
        <taxon>Actinomycetes</taxon>
        <taxon>Streptosporangiales</taxon>
        <taxon>Thermomonosporaceae</taxon>
        <taxon>Actinomadura</taxon>
    </lineage>
</organism>
<keyword evidence="2" id="KW-0378">Hydrolase</keyword>
<dbReference type="PANTHER" id="PTHR39456">
    <property type="entry name" value="METAL-DEPENDENT HYDROLASE"/>
    <property type="match status" value="1"/>
</dbReference>
<dbReference type="Proteomes" id="UP000501240">
    <property type="component" value="Chromosome"/>
</dbReference>
<protein>
    <submittedName>
        <fullName evidence="2">Metal-dependent hydrolase</fullName>
    </submittedName>
</protein>
<evidence type="ECO:0000313" key="2">
    <source>
        <dbReference type="EMBL" id="QKG24159.1"/>
    </source>
</evidence>
<keyword evidence="3" id="KW-1185">Reference proteome</keyword>
<dbReference type="InterPro" id="IPR016516">
    <property type="entry name" value="UCP07580"/>
</dbReference>
<dbReference type="GO" id="GO:0016787">
    <property type="term" value="F:hydrolase activity"/>
    <property type="evidence" value="ECO:0007669"/>
    <property type="project" value="UniProtKB-KW"/>
</dbReference>
<evidence type="ECO:0000256" key="1">
    <source>
        <dbReference type="SAM" id="Phobius"/>
    </source>
</evidence>
<keyword evidence="1" id="KW-1133">Transmembrane helix</keyword>
<dbReference type="Pfam" id="PF10118">
    <property type="entry name" value="Metal_hydrol"/>
    <property type="match status" value="1"/>
</dbReference>
<dbReference type="AlphaFoldDB" id="A0A7D3VVZ8"/>
<dbReference type="RefSeq" id="WP_173098005.1">
    <property type="nucleotide sequence ID" value="NZ_CP053892.1"/>
</dbReference>
<gene>
    <name evidence="2" type="ORF">ACTIVE_5802</name>
</gene>
<proteinExistence type="predicted"/>
<sequence>MTERAIRARRIAFEHPKGSLRRHYVDGDLVMSHVVALLSATFPPGEDFFVRSVRYYSDRITDPDLAAQVRGFIGQEVIHGREHDRLNRALRGMGYPTRHFSNVVKRDLALADRFLPPIVRLGFTAGLEHYTATLAEVLLTSPRAQALLGDTEVRSVLLWHALEESEHKAVAFDVFRRVGGSERTRIRTMRWISAGFLLLVVTGTLVSLATDRAAYHPVRLLRSIAALRRSPFLAPDVVRRLRAYNKPGFHPDDLDNTELLERWREELFGAAGDLTAKLK</sequence>
<name>A0A7D3VVZ8_ACTVE</name>